<evidence type="ECO:0000259" key="1">
    <source>
        <dbReference type="PROSITE" id="PS51186"/>
    </source>
</evidence>
<dbReference type="Gene3D" id="3.40.630.30">
    <property type="match status" value="1"/>
</dbReference>
<dbReference type="PROSITE" id="PS51186">
    <property type="entry name" value="GNAT"/>
    <property type="match status" value="1"/>
</dbReference>
<dbReference type="PANTHER" id="PTHR47237">
    <property type="entry name" value="SLL0310 PROTEIN"/>
    <property type="match status" value="1"/>
</dbReference>
<comment type="caution">
    <text evidence="2">The sequence shown here is derived from an EMBL/GenBank/DDBJ whole genome shotgun (WGS) entry which is preliminary data.</text>
</comment>
<reference evidence="2 3" key="1">
    <citation type="submission" date="2021-05" db="EMBL/GenBank/DDBJ databases">
        <title>The draft genome of Geobacter chapellei DSM 13688.</title>
        <authorList>
            <person name="Xu Z."/>
            <person name="Masuda Y."/>
            <person name="Itoh H."/>
            <person name="Senoo K."/>
        </authorList>
    </citation>
    <scope>NUCLEOTIDE SEQUENCE [LARGE SCALE GENOMIC DNA]</scope>
    <source>
        <strain evidence="2 3">DSM 13688</strain>
    </source>
</reference>
<dbReference type="SUPFAM" id="SSF55729">
    <property type="entry name" value="Acyl-CoA N-acyltransferases (Nat)"/>
    <property type="match status" value="1"/>
</dbReference>
<proteinExistence type="predicted"/>
<dbReference type="EMBL" id="JAHDYS010000007">
    <property type="protein sequence ID" value="MBT1071913.1"/>
    <property type="molecule type" value="Genomic_DNA"/>
</dbReference>
<dbReference type="CDD" id="cd04301">
    <property type="entry name" value="NAT_SF"/>
    <property type="match status" value="1"/>
</dbReference>
<protein>
    <submittedName>
        <fullName evidence="2">GNAT family N-acetyltransferase</fullName>
    </submittedName>
</protein>
<feature type="domain" description="N-acetyltransferase" evidence="1">
    <location>
        <begin position="5"/>
        <end position="139"/>
    </location>
</feature>
<organism evidence="2 3">
    <name type="scientific">Pelotalea chapellei</name>
    <dbReference type="NCBI Taxonomy" id="44671"/>
    <lineage>
        <taxon>Bacteria</taxon>
        <taxon>Pseudomonadati</taxon>
        <taxon>Thermodesulfobacteriota</taxon>
        <taxon>Desulfuromonadia</taxon>
        <taxon>Geobacterales</taxon>
        <taxon>Geobacteraceae</taxon>
        <taxon>Pelotalea</taxon>
    </lineage>
</organism>
<gene>
    <name evidence="2" type="ORF">KJB30_08970</name>
</gene>
<dbReference type="Pfam" id="PF18014">
    <property type="entry name" value="Acetyltransf_18"/>
    <property type="match status" value="1"/>
</dbReference>
<evidence type="ECO:0000313" key="2">
    <source>
        <dbReference type="EMBL" id="MBT1071913.1"/>
    </source>
</evidence>
<dbReference type="Proteomes" id="UP000784128">
    <property type="component" value="Unassembled WGS sequence"/>
</dbReference>
<sequence length="278" mass="30062">MSNAMIIRQFHADDIGPFLKMAAAENWMADAWEFEFLLSRFPRGCFAAVADNGDAAGFVTSLHHEASGWIGNLIVAPGYRGQGVGERLFVTALEALQAVGGETFWLTASRSGQALYEKHGFTRVDTIIRWNGVGRQRHAAHDQCGDGNAPGLLVNSIDCQTWGDRRDVLLTATAARGKLLLEELGFAVVQPCGDAFQIGPFSALDDRTAESLLNAALHSVPMGSEVYLDAPAANRTALRLFKRKGMRISGSNELMSSGMRPAYRPEYLHGLATMGSCG</sequence>
<keyword evidence="3" id="KW-1185">Reference proteome</keyword>
<name>A0ABS5U8C2_9BACT</name>
<accession>A0ABS5U8C2</accession>
<dbReference type="PANTHER" id="PTHR47237:SF1">
    <property type="entry name" value="SLL0310 PROTEIN"/>
    <property type="match status" value="1"/>
</dbReference>
<dbReference type="Pfam" id="PF00583">
    <property type="entry name" value="Acetyltransf_1"/>
    <property type="match status" value="1"/>
</dbReference>
<dbReference type="InterPro" id="IPR016181">
    <property type="entry name" value="Acyl_CoA_acyltransferase"/>
</dbReference>
<dbReference type="Gene3D" id="3.40.630.90">
    <property type="match status" value="1"/>
</dbReference>
<evidence type="ECO:0000313" key="3">
    <source>
        <dbReference type="Proteomes" id="UP000784128"/>
    </source>
</evidence>
<dbReference type="InterPro" id="IPR052729">
    <property type="entry name" value="Acyl/Acetyltrans_Enzymes"/>
</dbReference>
<dbReference type="RefSeq" id="WP_214298229.1">
    <property type="nucleotide sequence ID" value="NZ_JAHDYS010000007.1"/>
</dbReference>
<dbReference type="InterPro" id="IPR000182">
    <property type="entry name" value="GNAT_dom"/>
</dbReference>
<dbReference type="InterPro" id="IPR041496">
    <property type="entry name" value="YitH/HolE_GNAT"/>
</dbReference>